<keyword evidence="9 12" id="KW-1015">Disulfide bond</keyword>
<dbReference type="OrthoDB" id="6232933at2759"/>
<keyword evidence="5 14" id="KW-0732">Signal</keyword>
<dbReference type="RefSeq" id="XP_028570357.1">
    <property type="nucleotide sequence ID" value="XM_028714524.1"/>
</dbReference>
<evidence type="ECO:0000256" key="2">
    <source>
        <dbReference type="ARBA" id="ARBA00004530"/>
    </source>
</evidence>
<dbReference type="GO" id="GO:0009267">
    <property type="term" value="P:cellular response to starvation"/>
    <property type="evidence" value="ECO:0007669"/>
    <property type="project" value="Ensembl"/>
</dbReference>
<feature type="signal peptide" evidence="14">
    <location>
        <begin position="1"/>
        <end position="34"/>
    </location>
</feature>
<feature type="disulfide bond" evidence="12">
    <location>
        <begin position="159"/>
        <end position="195"/>
    </location>
</feature>
<dbReference type="GO" id="GO:0031088">
    <property type="term" value="C:platelet dense granule membrane"/>
    <property type="evidence" value="ECO:0007669"/>
    <property type="project" value="Ensembl"/>
</dbReference>
<evidence type="ECO:0000256" key="4">
    <source>
        <dbReference type="ARBA" id="ARBA00022692"/>
    </source>
</evidence>
<accession>A0A670K623</accession>
<dbReference type="GO" id="GO:0044754">
    <property type="term" value="C:autolysosome"/>
    <property type="evidence" value="ECO:0007669"/>
    <property type="project" value="Ensembl"/>
</dbReference>
<dbReference type="PANTHER" id="PTHR11506">
    <property type="entry name" value="LYSOSOME-ASSOCIATED MEMBRANE GLYCOPROTEIN"/>
    <property type="match status" value="1"/>
</dbReference>
<feature type="disulfide bond" evidence="12">
    <location>
        <begin position="387"/>
        <end position="424"/>
    </location>
</feature>
<keyword evidence="10" id="KW-0325">Glycoprotein</keyword>
<dbReference type="GO" id="GO:0008200">
    <property type="term" value="F:ion channel inhibitor activity"/>
    <property type="evidence" value="ECO:0007669"/>
    <property type="project" value="Ensembl"/>
</dbReference>
<evidence type="ECO:0000256" key="14">
    <source>
        <dbReference type="SAM" id="SignalP"/>
    </source>
</evidence>
<evidence type="ECO:0000256" key="1">
    <source>
        <dbReference type="ARBA" id="ARBA00004251"/>
    </source>
</evidence>
<dbReference type="GO" id="GO:0030670">
    <property type="term" value="C:phagocytic vesicle membrane"/>
    <property type="evidence" value="ECO:0007669"/>
    <property type="project" value="Ensembl"/>
</dbReference>
<keyword evidence="3" id="KW-1003">Cell membrane</keyword>
<evidence type="ECO:0000256" key="3">
    <source>
        <dbReference type="ARBA" id="ARBA00022475"/>
    </source>
</evidence>
<dbReference type="Pfam" id="PF01299">
    <property type="entry name" value="Lamp2-like_luminal"/>
    <property type="match status" value="1"/>
</dbReference>
<feature type="domain" description="Lysosome-associated membrane glycoprotein 2-like luminal" evidence="15">
    <location>
        <begin position="277"/>
        <end position="414"/>
    </location>
</feature>
<dbReference type="GeneTree" id="ENSGT00950000182899"/>
<dbReference type="GO" id="GO:0160020">
    <property type="term" value="P:positive regulation of ferroptosis"/>
    <property type="evidence" value="ECO:0007669"/>
    <property type="project" value="Ensembl"/>
</dbReference>
<comment type="caution">
    <text evidence="12">Lacks conserved residue(s) required for the propagation of feature annotation.</text>
</comment>
<proteinExistence type="inferred from homology"/>
<dbReference type="GO" id="GO:0035752">
    <property type="term" value="P:lysosomal lumen pH elevation"/>
    <property type="evidence" value="ECO:0007669"/>
    <property type="project" value="Ensembl"/>
</dbReference>
<keyword evidence="8 12" id="KW-0472">Membrane</keyword>
<organism evidence="17 18">
    <name type="scientific">Podarcis muralis</name>
    <name type="common">Wall lizard</name>
    <name type="synonym">Lacerta muralis</name>
    <dbReference type="NCBI Taxonomy" id="64176"/>
    <lineage>
        <taxon>Eukaryota</taxon>
        <taxon>Metazoa</taxon>
        <taxon>Chordata</taxon>
        <taxon>Craniata</taxon>
        <taxon>Vertebrata</taxon>
        <taxon>Euteleostomi</taxon>
        <taxon>Lepidosauria</taxon>
        <taxon>Squamata</taxon>
        <taxon>Bifurcata</taxon>
        <taxon>Unidentata</taxon>
        <taxon>Episquamata</taxon>
        <taxon>Laterata</taxon>
        <taxon>Lacertibaenia</taxon>
        <taxon>Lacertidae</taxon>
        <taxon>Podarcis</taxon>
    </lineage>
</organism>
<dbReference type="GO" id="GO:1902600">
    <property type="term" value="P:proton transmembrane transport"/>
    <property type="evidence" value="ECO:0007669"/>
    <property type="project" value="Ensembl"/>
</dbReference>
<dbReference type="GO" id="GO:0031902">
    <property type="term" value="C:late endosome membrane"/>
    <property type="evidence" value="ECO:0007669"/>
    <property type="project" value="Ensembl"/>
</dbReference>
<feature type="transmembrane region" description="Helical" evidence="13">
    <location>
        <begin position="430"/>
        <end position="454"/>
    </location>
</feature>
<comment type="subcellular location">
    <subcellularLocation>
        <location evidence="1">Cell membrane</location>
        <topology evidence="1">Single-pass type I membrane protein</topology>
    </subcellularLocation>
    <subcellularLocation>
        <location evidence="2">Endosome membrane</location>
        <topology evidence="2">Single-pass type I membrane protein</topology>
    </subcellularLocation>
    <subcellularLocation>
        <location evidence="12">Lysosome membrane</location>
        <topology evidence="12">Single-pass type I membrane protein</topology>
    </subcellularLocation>
</comment>
<dbReference type="GO" id="GO:0061740">
    <property type="term" value="P:protein targeting to lysosome involved in chaperone-mediated autophagy"/>
    <property type="evidence" value="ECO:0007669"/>
    <property type="project" value="Ensembl"/>
</dbReference>
<evidence type="ECO:0000256" key="6">
    <source>
        <dbReference type="ARBA" id="ARBA00022753"/>
    </source>
</evidence>
<gene>
    <name evidence="17" type="primary">LAMP2</name>
</gene>
<reference evidence="17" key="2">
    <citation type="submission" date="2025-09" db="UniProtKB">
        <authorList>
            <consortium name="Ensembl"/>
        </authorList>
    </citation>
    <scope>IDENTIFICATION</scope>
</reference>
<dbReference type="GO" id="GO:0007042">
    <property type="term" value="P:lysosomal lumen acidification"/>
    <property type="evidence" value="ECO:0007669"/>
    <property type="project" value="Ensembl"/>
</dbReference>
<keyword evidence="7 13" id="KW-1133">Transmembrane helix</keyword>
<evidence type="ECO:0000256" key="12">
    <source>
        <dbReference type="PROSITE-ProRule" id="PRU00740"/>
    </source>
</evidence>
<keyword evidence="18" id="KW-1185">Reference proteome</keyword>
<feature type="domain" description="Lysosome-associated membrane glycoprotein 2-like transmembrane" evidence="16">
    <location>
        <begin position="433"/>
        <end position="464"/>
    </location>
</feature>
<evidence type="ECO:0000256" key="8">
    <source>
        <dbReference type="ARBA" id="ARBA00023136"/>
    </source>
</evidence>
<keyword evidence="11 12" id="KW-0458">Lysosome</keyword>
<evidence type="ECO:0000313" key="18">
    <source>
        <dbReference type="Proteomes" id="UP000472272"/>
    </source>
</evidence>
<dbReference type="PANTHER" id="PTHR11506:SF6">
    <property type="entry name" value="LYSOSOME-ASSOCIATED MEMBRANE GLYCOPROTEIN 2"/>
    <property type="match status" value="1"/>
</dbReference>
<dbReference type="InterPro" id="IPR048524">
    <property type="entry name" value="Lamp2-like_TM"/>
</dbReference>
<dbReference type="Gene3D" id="2.40.160.110">
    <property type="match status" value="2"/>
</dbReference>
<dbReference type="GO" id="GO:0019904">
    <property type="term" value="F:protein domain specific binding"/>
    <property type="evidence" value="ECO:0007669"/>
    <property type="project" value="Ensembl"/>
</dbReference>
<evidence type="ECO:0000259" key="16">
    <source>
        <dbReference type="Pfam" id="PF21222"/>
    </source>
</evidence>
<evidence type="ECO:0000256" key="11">
    <source>
        <dbReference type="ARBA" id="ARBA00023228"/>
    </source>
</evidence>
<evidence type="ECO:0000256" key="9">
    <source>
        <dbReference type="ARBA" id="ARBA00023157"/>
    </source>
</evidence>
<name>A0A670K623_PODMU</name>
<evidence type="ECO:0000259" key="15">
    <source>
        <dbReference type="Pfam" id="PF01299"/>
    </source>
</evidence>
<feature type="chain" id="PRO_5025526371" evidence="14">
    <location>
        <begin position="35"/>
        <end position="467"/>
    </location>
</feature>
<dbReference type="GO" id="GO:0070062">
    <property type="term" value="C:extracellular exosome"/>
    <property type="evidence" value="ECO:0007669"/>
    <property type="project" value="Ensembl"/>
</dbReference>
<dbReference type="InterPro" id="IPR048528">
    <property type="entry name" value="Lamp2-like_luminal"/>
</dbReference>
<dbReference type="GO" id="GO:0046716">
    <property type="term" value="P:muscle cell cellular homeostasis"/>
    <property type="evidence" value="ECO:0007669"/>
    <property type="project" value="Ensembl"/>
</dbReference>
<dbReference type="InterPro" id="IPR002000">
    <property type="entry name" value="Lysosome-assoc_membr_glycop"/>
</dbReference>
<dbReference type="GO" id="GO:0097352">
    <property type="term" value="P:autophagosome maturation"/>
    <property type="evidence" value="ECO:0007669"/>
    <property type="project" value="Ensembl"/>
</dbReference>
<dbReference type="Pfam" id="PF21222">
    <property type="entry name" value="Lamp2_2nd"/>
    <property type="match status" value="1"/>
</dbReference>
<dbReference type="GO" id="GO:0005886">
    <property type="term" value="C:plasma membrane"/>
    <property type="evidence" value="ECO:0007669"/>
    <property type="project" value="UniProtKB-SubCell"/>
</dbReference>
<dbReference type="GO" id="GO:0050821">
    <property type="term" value="P:protein stabilization"/>
    <property type="evidence" value="ECO:0007669"/>
    <property type="project" value="Ensembl"/>
</dbReference>
<evidence type="ECO:0000256" key="7">
    <source>
        <dbReference type="ARBA" id="ARBA00022989"/>
    </source>
</evidence>
<keyword evidence="6" id="KW-0967">Endosome</keyword>
<evidence type="ECO:0000256" key="5">
    <source>
        <dbReference type="ARBA" id="ARBA00022729"/>
    </source>
</evidence>
<comment type="similarity">
    <text evidence="12">Belongs to the LAMP family.</text>
</comment>
<dbReference type="GO" id="GO:0005765">
    <property type="term" value="C:lysosomal membrane"/>
    <property type="evidence" value="ECO:0007669"/>
    <property type="project" value="UniProtKB-SubCell"/>
</dbReference>
<sequence length="467" mass="51341">METQRSAAGRLPRALFCALVLFLLEGSVVYQAYAVDVEVKDASNETCLFGRWIMSFSITYETEHNEYRNTVLTFPEHVRYDGSSCDNEISGPVLAIEFGEGHSWNISFTKTNDTYQGIISFTYNTNDTALFPDAKMKGLITTSTNYPLHPVELDTVFICQNMDFVESGSVIQNFQNVVLEAFLPSGNLSDQKTVCDKDAVVTPEPAVPDTSSTDTTSITNTTFIINTTSITNTDTNTDTNTNTNTNANTTSITNDTTEEANTTILSSRSISQPDEIPATGTYSVKSDTEICLLATMGLQLNMTNTPMNINPNTTTASGRCGNRTSVLTLTDTDIVVVFTFAVKNTSFERFYLKAVDVTVTNPVNGTQFAASDNLTFWEASLGSSYMCRKKETLVVTPSCSLHVFNLRIQPFQVQNGQFSIAEDCIPEVDYFFVPIMVGACLAGLIALVLMAYFVGRKTRHNAGYEQL</sequence>
<evidence type="ECO:0000313" key="17">
    <source>
        <dbReference type="Ensembl" id="ENSPMRP00000030287.1"/>
    </source>
</evidence>
<dbReference type="GO" id="GO:0019899">
    <property type="term" value="F:enzyme binding"/>
    <property type="evidence" value="ECO:0007669"/>
    <property type="project" value="Ensembl"/>
</dbReference>
<protein>
    <submittedName>
        <fullName evidence="17">Lysosomal associated membrane protein 2</fullName>
    </submittedName>
</protein>
<dbReference type="Ensembl" id="ENSPMRT00000032115.1">
    <property type="protein sequence ID" value="ENSPMRP00000030287.1"/>
    <property type="gene ID" value="ENSPMRG00000019585.1"/>
</dbReference>
<dbReference type="AlphaFoldDB" id="A0A670K623"/>
<dbReference type="Proteomes" id="UP000472272">
    <property type="component" value="Unplaced"/>
</dbReference>
<dbReference type="GeneID" id="114588855"/>
<keyword evidence="4 12" id="KW-0812">Transmembrane</keyword>
<evidence type="ECO:0000256" key="10">
    <source>
        <dbReference type="ARBA" id="ARBA00023180"/>
    </source>
</evidence>
<dbReference type="GO" id="GO:1905146">
    <property type="term" value="P:lysosomal protein catabolic process"/>
    <property type="evidence" value="ECO:0007669"/>
    <property type="project" value="Ensembl"/>
</dbReference>
<dbReference type="PRINTS" id="PR00336">
    <property type="entry name" value="LYSASSOCTDMP"/>
</dbReference>
<dbReference type="GO" id="GO:0000421">
    <property type="term" value="C:autophagosome membrane"/>
    <property type="evidence" value="ECO:0007669"/>
    <property type="project" value="Ensembl"/>
</dbReference>
<dbReference type="PROSITE" id="PS51407">
    <property type="entry name" value="LAMP_3"/>
    <property type="match status" value="1"/>
</dbReference>
<dbReference type="KEGG" id="pmua:114588855"/>
<dbReference type="GO" id="GO:0030674">
    <property type="term" value="F:protein-macromolecule adaptor activity"/>
    <property type="evidence" value="ECO:0007669"/>
    <property type="project" value="Ensembl"/>
</dbReference>
<dbReference type="CTD" id="3920"/>
<evidence type="ECO:0000256" key="13">
    <source>
        <dbReference type="SAM" id="Phobius"/>
    </source>
</evidence>
<dbReference type="FunFam" id="2.40.160.110:FF:000001">
    <property type="entry name" value="lysosome-associated membrane glycoprotein 2 isoform X2"/>
    <property type="match status" value="1"/>
</dbReference>
<reference evidence="17" key="1">
    <citation type="submission" date="2025-08" db="UniProtKB">
        <authorList>
            <consortium name="Ensembl"/>
        </authorList>
    </citation>
    <scope>IDENTIFICATION</scope>
</reference>